<sequence>MDFQSSFPLINNSTYSQTTGQLLTNSEIGKNKQALSSQSSFNTGAFLRHNSITLPNTSTKTEKFFNKSLDDNNNDKVQLTGTNDDSLLITSSDYDFCRNPLVLANININILSNRSSAFLPTSARLQSTLASIYQQRSKKNHVSSDVTQTPTNLQLCSRKLNGSSAQALKNRMSYQKKTDRKLHPPPPSQLSSYNCLAGTSRLASDAFGNVTNSMSKLATQRLTLKETSEKKKKFYHRQQKILNKTDLNTTLSNNLLAMTDSDFAEDIPNALEELAYTGQSTLERQLLETLRTQRRQQSRYRLLPINRAPDL</sequence>
<protein>
    <submittedName>
        <fullName evidence="2">Uncharacterized protein</fullName>
    </submittedName>
</protein>
<proteinExistence type="predicted"/>
<evidence type="ECO:0000313" key="4">
    <source>
        <dbReference type="Proteomes" id="UP000663829"/>
    </source>
</evidence>
<dbReference type="AlphaFoldDB" id="A0A813Q760"/>
<organism evidence="2 4">
    <name type="scientific">Didymodactylos carnosus</name>
    <dbReference type="NCBI Taxonomy" id="1234261"/>
    <lineage>
        <taxon>Eukaryota</taxon>
        <taxon>Metazoa</taxon>
        <taxon>Spiralia</taxon>
        <taxon>Gnathifera</taxon>
        <taxon>Rotifera</taxon>
        <taxon>Eurotatoria</taxon>
        <taxon>Bdelloidea</taxon>
        <taxon>Philodinida</taxon>
        <taxon>Philodinidae</taxon>
        <taxon>Didymodactylos</taxon>
    </lineage>
</organism>
<dbReference type="Proteomes" id="UP000663829">
    <property type="component" value="Unassembled WGS sequence"/>
</dbReference>
<dbReference type="Proteomes" id="UP000681722">
    <property type="component" value="Unassembled WGS sequence"/>
</dbReference>
<name>A0A813Q760_9BILA</name>
<feature type="region of interest" description="Disordered" evidence="1">
    <location>
        <begin position="167"/>
        <end position="191"/>
    </location>
</feature>
<reference evidence="2" key="1">
    <citation type="submission" date="2021-02" db="EMBL/GenBank/DDBJ databases">
        <authorList>
            <person name="Nowell W R."/>
        </authorList>
    </citation>
    <scope>NUCLEOTIDE SEQUENCE</scope>
</reference>
<evidence type="ECO:0000256" key="1">
    <source>
        <dbReference type="SAM" id="MobiDB-lite"/>
    </source>
</evidence>
<dbReference type="EMBL" id="CAJOBC010000138">
    <property type="protein sequence ID" value="CAF3544044.1"/>
    <property type="molecule type" value="Genomic_DNA"/>
</dbReference>
<evidence type="ECO:0000313" key="2">
    <source>
        <dbReference type="EMBL" id="CAF0762944.1"/>
    </source>
</evidence>
<evidence type="ECO:0000313" key="3">
    <source>
        <dbReference type="EMBL" id="CAF3544044.1"/>
    </source>
</evidence>
<gene>
    <name evidence="2" type="ORF">GPM918_LOCUS1493</name>
    <name evidence="3" type="ORF">SRO942_LOCUS1493</name>
</gene>
<comment type="caution">
    <text evidence="2">The sequence shown here is derived from an EMBL/GenBank/DDBJ whole genome shotgun (WGS) entry which is preliminary data.</text>
</comment>
<accession>A0A813Q760</accession>
<dbReference type="EMBL" id="CAJNOQ010000138">
    <property type="protein sequence ID" value="CAF0762944.1"/>
    <property type="molecule type" value="Genomic_DNA"/>
</dbReference>
<keyword evidence="4" id="KW-1185">Reference proteome</keyword>